<name>A0A8H7Y1K3_PSICU</name>
<feature type="compositionally biased region" description="Basic residues" evidence="1">
    <location>
        <begin position="308"/>
        <end position="320"/>
    </location>
</feature>
<dbReference type="PANTHER" id="PTHR31005">
    <property type="entry name" value="DUF4139 DOMAIN-CONTAINING PROTEIN"/>
    <property type="match status" value="1"/>
</dbReference>
<dbReference type="Pfam" id="PF13598">
    <property type="entry name" value="DUF4139"/>
    <property type="match status" value="1"/>
</dbReference>
<accession>A0A8H7Y1K3</accession>
<organism evidence="4">
    <name type="scientific">Psilocybe cubensis</name>
    <name type="common">Psychedelic mushroom</name>
    <name type="synonym">Stropharia cubensis</name>
    <dbReference type="NCBI Taxonomy" id="181762"/>
    <lineage>
        <taxon>Eukaryota</taxon>
        <taxon>Fungi</taxon>
        <taxon>Dikarya</taxon>
        <taxon>Basidiomycota</taxon>
        <taxon>Agaricomycotina</taxon>
        <taxon>Agaricomycetes</taxon>
        <taxon>Agaricomycetidae</taxon>
        <taxon>Agaricales</taxon>
        <taxon>Agaricineae</taxon>
        <taxon>Strophariaceae</taxon>
        <taxon>Psilocybe</taxon>
    </lineage>
</organism>
<dbReference type="NCBIfam" id="TIGR02231">
    <property type="entry name" value="mucoidy inhibitor MuiA family protein"/>
    <property type="match status" value="1"/>
</dbReference>
<comment type="caution">
    <text evidence="4">The sequence shown here is derived from an EMBL/GenBank/DDBJ whole genome shotgun (WGS) entry which is preliminary data.</text>
</comment>
<evidence type="ECO:0000256" key="1">
    <source>
        <dbReference type="SAM" id="MobiDB-lite"/>
    </source>
</evidence>
<dbReference type="InterPro" id="IPR011935">
    <property type="entry name" value="CHP02231"/>
</dbReference>
<evidence type="ECO:0000259" key="3">
    <source>
        <dbReference type="Pfam" id="PF13600"/>
    </source>
</evidence>
<feature type="region of interest" description="Disordered" evidence="1">
    <location>
        <begin position="303"/>
        <end position="323"/>
    </location>
</feature>
<evidence type="ECO:0000313" key="4">
    <source>
        <dbReference type="EMBL" id="KAG5171821.1"/>
    </source>
</evidence>
<dbReference type="Pfam" id="PF13600">
    <property type="entry name" value="DUF4140"/>
    <property type="match status" value="1"/>
</dbReference>
<dbReference type="AlphaFoldDB" id="A0A8H7Y1K3"/>
<reference evidence="4" key="1">
    <citation type="submission" date="2021-02" db="EMBL/GenBank/DDBJ databases">
        <title>Psilocybe cubensis genome.</title>
        <authorList>
            <person name="Mckernan K.J."/>
            <person name="Crawford S."/>
            <person name="Trippe A."/>
            <person name="Kane L.T."/>
            <person name="Mclaughlin S."/>
        </authorList>
    </citation>
    <scope>NUCLEOTIDE SEQUENCE [LARGE SCALE GENOMIC DNA]</scope>
    <source>
        <strain evidence="4">MGC-MH-2018</strain>
    </source>
</reference>
<proteinExistence type="predicted"/>
<sequence length="587" mass="64808">MTMENVCETNAVELVATQHSKITNINLYSGRAEITRLFEISVKAGRNKVVISGLPQAFQEDSLRVEGLGNASIHDVIVEKTTSSPFGGNTMTPAESELRKQRRVIEKALESAEKSRATLNNYLNTISANDFNIPRLEATLDGYMTLSRKVDEQILDLEKDLADVMAKIKEEQLSNHATSAPNQSWKVSIDVHGQVEEIITIRLVYAVNQVDWTASYDIRVNTLSKEKVATILYKASIIQSTGESWENVPLKLETMTPSFGVTPPVLHPWYVKPYQVQPSRPLVPMAGVPMAAAMSAQPTVIYAPSGRSRSRSRSRSRRRMSSPPPVIIAQPVMIPTSNKGSLAATFQIAGLVSIPSDGTRHNVPVAQLDLEAVLTWYTIPAKDARVYLKAKINNNSKYTFVPGNANIYVDGSFIATTRIPSASPQEEFECLLGLDSSIRVTYHSREKKSGKTGFYSKSSNQLFTQRISIFNSRTIPVQNLRVIDHVPVSEDERIEVKLLNPNLILPSTSSTNTLSLKNADTFVAKSVKVADNVLAQWDSADEPDKDPNSIGKDGKINWIVSIPPQKTVSIILQFDVNYPESLVVTGI</sequence>
<gene>
    <name evidence="4" type="ORF">JR316_003909</name>
</gene>
<feature type="domain" description="DUF4139" evidence="2">
    <location>
        <begin position="202"/>
        <end position="580"/>
    </location>
</feature>
<protein>
    <recommendedName>
        <fullName evidence="5">Mucoidy inhibitor A</fullName>
    </recommendedName>
</protein>
<evidence type="ECO:0008006" key="5">
    <source>
        <dbReference type="Google" id="ProtNLM"/>
    </source>
</evidence>
<dbReference type="InterPro" id="IPR037291">
    <property type="entry name" value="DUF4139"/>
</dbReference>
<dbReference type="InterPro" id="IPR025554">
    <property type="entry name" value="DUF4140"/>
</dbReference>
<evidence type="ECO:0000259" key="2">
    <source>
        <dbReference type="Pfam" id="PF13598"/>
    </source>
</evidence>
<dbReference type="PANTHER" id="PTHR31005:SF8">
    <property type="entry name" value="DUF4139 DOMAIN-CONTAINING PROTEIN"/>
    <property type="match status" value="1"/>
</dbReference>
<dbReference type="EMBL" id="JAFIQS010000003">
    <property type="protein sequence ID" value="KAG5171821.1"/>
    <property type="molecule type" value="Genomic_DNA"/>
</dbReference>
<feature type="domain" description="DUF4140" evidence="3">
    <location>
        <begin position="26"/>
        <end position="125"/>
    </location>
</feature>